<proteinExistence type="predicted"/>
<protein>
    <submittedName>
        <fullName evidence="1">Uncharacterized protein</fullName>
    </submittedName>
</protein>
<gene>
    <name evidence="1" type="ORF">SAMN03080598_03297</name>
</gene>
<evidence type="ECO:0000313" key="1">
    <source>
        <dbReference type="EMBL" id="SEG30325.1"/>
    </source>
</evidence>
<organism evidence="1 2">
    <name type="scientific">Algoriphagus boritolerans DSM 17298 = JCM 18970</name>
    <dbReference type="NCBI Taxonomy" id="1120964"/>
    <lineage>
        <taxon>Bacteria</taxon>
        <taxon>Pseudomonadati</taxon>
        <taxon>Bacteroidota</taxon>
        <taxon>Cytophagia</taxon>
        <taxon>Cytophagales</taxon>
        <taxon>Cyclobacteriaceae</taxon>
        <taxon>Algoriphagus</taxon>
    </lineage>
</organism>
<dbReference type="AlphaFoldDB" id="A0A1H5Z3W0"/>
<evidence type="ECO:0000313" key="2">
    <source>
        <dbReference type="Proteomes" id="UP000236736"/>
    </source>
</evidence>
<sequence length="56" mass="6213">MSDTPQHNDIIFYNTPTGDVKDVNGNCSKNSSSSFVQLFPFWKQFSGVAANSKNLQ</sequence>
<accession>A0A1H5Z3W0</accession>
<dbReference type="Proteomes" id="UP000236736">
    <property type="component" value="Unassembled WGS sequence"/>
</dbReference>
<reference evidence="2" key="1">
    <citation type="submission" date="2016-10" db="EMBL/GenBank/DDBJ databases">
        <authorList>
            <person name="Varghese N."/>
            <person name="Submissions S."/>
        </authorList>
    </citation>
    <scope>NUCLEOTIDE SEQUENCE [LARGE SCALE GENOMIC DNA]</scope>
    <source>
        <strain evidence="2">DSM 17298</strain>
    </source>
</reference>
<dbReference type="STRING" id="1120964.GCA_001313265_04412"/>
<name>A0A1H5Z3W0_9BACT</name>
<dbReference type="EMBL" id="FNVR01000023">
    <property type="protein sequence ID" value="SEG30325.1"/>
    <property type="molecule type" value="Genomic_DNA"/>
</dbReference>
<keyword evidence="2" id="KW-1185">Reference proteome</keyword>